<feature type="region of interest" description="Disordered" evidence="1">
    <location>
        <begin position="265"/>
        <end position="295"/>
    </location>
</feature>
<accession>A0ABT6SEA1</accession>
<evidence type="ECO:0000313" key="2">
    <source>
        <dbReference type="EMBL" id="MDI3406518.1"/>
    </source>
</evidence>
<gene>
    <name evidence="2" type="ORF">QIS96_22250</name>
</gene>
<comment type="caution">
    <text evidence="2">The sequence shown here is derived from an EMBL/GenBank/DDBJ whole genome shotgun (WGS) entry which is preliminary data.</text>
</comment>
<name>A0ABT6SEA1_9ACTN</name>
<dbReference type="Proteomes" id="UP001223978">
    <property type="component" value="Unassembled WGS sequence"/>
</dbReference>
<keyword evidence="3" id="KW-1185">Reference proteome</keyword>
<evidence type="ECO:0000256" key="1">
    <source>
        <dbReference type="SAM" id="MobiDB-lite"/>
    </source>
</evidence>
<proteinExistence type="predicted"/>
<reference evidence="2 3" key="1">
    <citation type="submission" date="2023-05" db="EMBL/GenBank/DDBJ databases">
        <title>Draft genome sequence of Streptomyces sp. B-S-A6 isolated from a cave soil in Thailand.</title>
        <authorList>
            <person name="Chamroensaksri N."/>
            <person name="Muangham S."/>
        </authorList>
    </citation>
    <scope>NUCLEOTIDE SEQUENCE [LARGE SCALE GENOMIC DNA]</scope>
    <source>
        <strain evidence="2 3">B-S-A6</strain>
    </source>
</reference>
<dbReference type="RefSeq" id="WP_282544453.1">
    <property type="nucleotide sequence ID" value="NZ_JASCIQ010000024.1"/>
</dbReference>
<organism evidence="2 3">
    <name type="scientific">Streptomyces cavernicola</name>
    <dbReference type="NCBI Taxonomy" id="3043613"/>
    <lineage>
        <taxon>Bacteria</taxon>
        <taxon>Bacillati</taxon>
        <taxon>Actinomycetota</taxon>
        <taxon>Actinomycetes</taxon>
        <taxon>Kitasatosporales</taxon>
        <taxon>Streptomycetaceae</taxon>
        <taxon>Streptomyces</taxon>
    </lineage>
</organism>
<dbReference type="EMBL" id="JASCIQ010000024">
    <property type="protein sequence ID" value="MDI3406518.1"/>
    <property type="molecule type" value="Genomic_DNA"/>
</dbReference>
<evidence type="ECO:0000313" key="3">
    <source>
        <dbReference type="Proteomes" id="UP001223978"/>
    </source>
</evidence>
<protein>
    <submittedName>
        <fullName evidence="2">Uncharacterized protein</fullName>
    </submittedName>
</protein>
<sequence>MAHAKQDTMRRALRREVAGTIGLLTDAEDFAAMRRYRTFTFHDHTTYLREVEHLLRTLAAEGKHTTLALFDPEEYEHFCTETGLDPDSPDGRTHFTAELAAAGPTVTYDGRPLSDIVPDLIDETLRHSTVEYGERLLADTGRCADCGEDIGVAAFTRAAVLLSRILDTGSPGTQHIVCSVTLDTTPLLGSLHAERTPDGLLHLDESEALEVTTVLAVGIATQSPGGLVQRTTTPDRPDRVCGWRLSGERLTPLTEAQVFDAYCTDAHTGDPVPPEPGLDYAQAPDLGPYDDPHAH</sequence>